<organism evidence="1 2">
    <name type="scientific">Eretmocerus hayati</name>
    <dbReference type="NCBI Taxonomy" id="131215"/>
    <lineage>
        <taxon>Eukaryota</taxon>
        <taxon>Metazoa</taxon>
        <taxon>Ecdysozoa</taxon>
        <taxon>Arthropoda</taxon>
        <taxon>Hexapoda</taxon>
        <taxon>Insecta</taxon>
        <taxon>Pterygota</taxon>
        <taxon>Neoptera</taxon>
        <taxon>Endopterygota</taxon>
        <taxon>Hymenoptera</taxon>
        <taxon>Apocrita</taxon>
        <taxon>Proctotrupomorpha</taxon>
        <taxon>Chalcidoidea</taxon>
        <taxon>Aphelinidae</taxon>
        <taxon>Aphelininae</taxon>
        <taxon>Eretmocerus</taxon>
    </lineage>
</organism>
<proteinExistence type="predicted"/>
<gene>
    <name evidence="1" type="ORF">QAD02_008862</name>
</gene>
<evidence type="ECO:0000313" key="2">
    <source>
        <dbReference type="Proteomes" id="UP001239111"/>
    </source>
</evidence>
<protein>
    <submittedName>
        <fullName evidence="1">Uncharacterized protein</fullName>
    </submittedName>
</protein>
<name>A0ACC2NC26_9HYME</name>
<sequence length="425" mass="47802">MGATKVIVGLVLFILFSCFVSAVYSFDFEPIAVKRYQKVSRGFDTKELPVLDFVGLVKRHGYPAEEHKVTTPDGYRLRFHRIPGSPSKPKARGKPVVYIQHGILASSDMFVVAGPNKDLAFILADAGYDVWLGNGRGNTYSRSHVRLPSDSPEFWRFSFHEIAVYDVSSMINYILRKTNQRTVVYVAHSMGTTIGMVLLSTLPEFNEKISVVINMATIGNWKNPRNFMKLLRAFGLYIQVTLAAARIVEVFPQTLGGGQILNGTCRDGSLFQRFCTAAIQFVSGYDPDQLDTDLLVNGLAYFPAGGSTQTLTHFYQNMISGRLQMYDHGLVKNLFSYGRIVPPLYNLTNINVPLVLIYGKGDTVATTEDSLDLIRNLRNAKAESVPHRNFTHLDFIWAKDIKHLLHDRVLEIIQRSQLTTRIENL</sequence>
<comment type="caution">
    <text evidence="1">The sequence shown here is derived from an EMBL/GenBank/DDBJ whole genome shotgun (WGS) entry which is preliminary data.</text>
</comment>
<reference evidence="1" key="1">
    <citation type="submission" date="2023-04" db="EMBL/GenBank/DDBJ databases">
        <title>A chromosome-level genome assembly of the parasitoid wasp Eretmocerus hayati.</title>
        <authorList>
            <person name="Zhong Y."/>
            <person name="Liu S."/>
            <person name="Liu Y."/>
        </authorList>
    </citation>
    <scope>NUCLEOTIDE SEQUENCE</scope>
    <source>
        <strain evidence="1">ZJU_SS_LIU_2023</strain>
    </source>
</reference>
<dbReference type="EMBL" id="CM056744">
    <property type="protein sequence ID" value="KAJ8667200.1"/>
    <property type="molecule type" value="Genomic_DNA"/>
</dbReference>
<evidence type="ECO:0000313" key="1">
    <source>
        <dbReference type="EMBL" id="KAJ8667200.1"/>
    </source>
</evidence>
<dbReference type="Proteomes" id="UP001239111">
    <property type="component" value="Chromosome 4"/>
</dbReference>
<keyword evidence="2" id="KW-1185">Reference proteome</keyword>
<accession>A0ACC2NC26</accession>